<evidence type="ECO:0000256" key="1">
    <source>
        <dbReference type="SAM" id="MobiDB-lite"/>
    </source>
</evidence>
<dbReference type="AlphaFoldDB" id="A0A6L5Y578"/>
<reference evidence="5 6" key="1">
    <citation type="submission" date="2019-08" db="EMBL/GenBank/DDBJ databases">
        <title>In-depth cultivation of the pig gut microbiome towards novel bacterial diversity and tailored functional studies.</title>
        <authorList>
            <person name="Wylensek D."/>
            <person name="Hitch T.C.A."/>
            <person name="Clavel T."/>
        </authorList>
    </citation>
    <scope>NUCLEOTIDE SEQUENCE [LARGE SCALE GENOMIC DNA]</scope>
    <source>
        <strain evidence="5 6">WCA-MUC-591-APC-3H</strain>
    </source>
</reference>
<keyword evidence="3" id="KW-0732">Signal</keyword>
<dbReference type="Pfam" id="PF24547">
    <property type="entry name" value="DUF7601"/>
    <property type="match status" value="2"/>
</dbReference>
<comment type="caution">
    <text evidence="5">The sequence shown here is derived from an EMBL/GenBank/DDBJ whole genome shotgun (WGS) entry which is preliminary data.</text>
</comment>
<keyword evidence="2" id="KW-1133">Transmembrane helix</keyword>
<gene>
    <name evidence="5" type="ORF">FYJ64_05870</name>
</gene>
<feature type="signal peptide" evidence="3">
    <location>
        <begin position="1"/>
        <end position="27"/>
    </location>
</feature>
<feature type="compositionally biased region" description="Basic and acidic residues" evidence="1">
    <location>
        <begin position="659"/>
        <end position="676"/>
    </location>
</feature>
<dbReference type="GeneID" id="303114847"/>
<evidence type="ECO:0000313" key="5">
    <source>
        <dbReference type="EMBL" id="MST51840.1"/>
    </source>
</evidence>
<feature type="domain" description="DUF7601" evidence="4">
    <location>
        <begin position="528"/>
        <end position="650"/>
    </location>
</feature>
<accession>A0A6L5Y578</accession>
<dbReference type="RefSeq" id="WP_154574281.1">
    <property type="nucleotide sequence ID" value="NZ_VUMZ01000004.1"/>
</dbReference>
<feature type="region of interest" description="Disordered" evidence="1">
    <location>
        <begin position="619"/>
        <end position="705"/>
    </location>
</feature>
<protein>
    <recommendedName>
        <fullName evidence="4">DUF7601 domain-containing protein</fullName>
    </recommendedName>
</protein>
<dbReference type="Gene3D" id="2.60.40.1140">
    <property type="entry name" value="Collagen-binding surface protein Cna, B-type domain"/>
    <property type="match status" value="2"/>
</dbReference>
<dbReference type="InterPro" id="IPR055382">
    <property type="entry name" value="DUF7601"/>
</dbReference>
<dbReference type="EMBL" id="VUMZ01000004">
    <property type="protein sequence ID" value="MST51840.1"/>
    <property type="molecule type" value="Genomic_DNA"/>
</dbReference>
<dbReference type="Proteomes" id="UP000474676">
    <property type="component" value="Unassembled WGS sequence"/>
</dbReference>
<keyword evidence="2" id="KW-0472">Membrane</keyword>
<feature type="transmembrane region" description="Helical" evidence="2">
    <location>
        <begin position="708"/>
        <end position="726"/>
    </location>
</feature>
<keyword evidence="2" id="KW-0812">Transmembrane</keyword>
<feature type="domain" description="DUF7601" evidence="4">
    <location>
        <begin position="420"/>
        <end position="525"/>
    </location>
</feature>
<proteinExistence type="predicted"/>
<evidence type="ECO:0000259" key="4">
    <source>
        <dbReference type="Pfam" id="PF24547"/>
    </source>
</evidence>
<feature type="chain" id="PRO_5026767716" description="DUF7601 domain-containing protein" evidence="3">
    <location>
        <begin position="28"/>
        <end position="736"/>
    </location>
</feature>
<evidence type="ECO:0000313" key="6">
    <source>
        <dbReference type="Proteomes" id="UP000474676"/>
    </source>
</evidence>
<evidence type="ECO:0000256" key="2">
    <source>
        <dbReference type="SAM" id="Phobius"/>
    </source>
</evidence>
<organism evidence="5 6">
    <name type="scientific">Hornefia butyriciproducens</name>
    <dbReference type="NCBI Taxonomy" id="2652293"/>
    <lineage>
        <taxon>Bacteria</taxon>
        <taxon>Bacillati</taxon>
        <taxon>Bacillota</taxon>
        <taxon>Clostridia</taxon>
        <taxon>Peptostreptococcales</taxon>
        <taxon>Anaerovoracaceae</taxon>
        <taxon>Hornefia</taxon>
    </lineage>
</organism>
<evidence type="ECO:0000256" key="3">
    <source>
        <dbReference type="SAM" id="SignalP"/>
    </source>
</evidence>
<keyword evidence="6" id="KW-1185">Reference proteome</keyword>
<name>A0A6L5Y578_9FIRM</name>
<sequence length="736" mass="80137">MTKAGKSLWRLFCVALIVLALAAPCFAADTATSQKINYDEDTTIHWLPNPNDSSERIILYCMNNKLHWPHTTPSVPDVPEYVEGYLTEKDFDSAEEYRECIQQLEAILYAGYPYNGLHLYEIVSKGHQITEAEFNELLKAPDVIRSDFPDSIGGVQFTYADYKENNRENLARVKQFMQEVGALYPNGTTASGLTYNQLMATPFVKAMYSISVSDISQTPLQVYSAWYAEGYFVTEEQAYEATKLAVWNLLYKYNVADNNLSDDKISDNQLAKTLVTESSSARLLQEKPSSDKVSVTGDAVFSYNPQDGKWHTGTLTVNEPATYRGTYTLDLPDGVTVENSSSGNTVTADTSFSLVSDKEITGTKEISLKSDGLVWIDELYQYSPAQDVIASDGKRFQHMVGADIRRASVSTDFTVKTEEGSLSVSKKVEGEDNPNGEFRFTVELLNQKISGEYGDLTFKVDDNSGNSTASFALKSGESKTALHLPAGTKYKVTEAENEKYTSSAKNAEGTITAGQKSEVEFTNTRKDHDLTVSKVLSEPGDQKDREFTFVITLKNSDGAPVTGTFNYEGETVSGQDEGVTAPKNGSLEFRDGSAEITLSHGQAIRLKDLPTGSLYTVEEKESEGYTPSYNGSKEAASGTLSKDAEVGVVNSAENDPDKEEGKDDPGKAEGKDDPGKNESGSENGGKTAKKTSQKSESSNPDTGDASGLALWIVVLAGAGAGAAVLIRRKLSCPTDM</sequence>